<evidence type="ECO:0000256" key="1">
    <source>
        <dbReference type="SAM" id="MobiDB-lite"/>
    </source>
</evidence>
<accession>A0A0H2R058</accession>
<evidence type="ECO:0000313" key="3">
    <source>
        <dbReference type="Proteomes" id="UP000053477"/>
    </source>
</evidence>
<dbReference type="EMBL" id="KQ086369">
    <property type="protein sequence ID" value="KLO05069.1"/>
    <property type="molecule type" value="Genomic_DNA"/>
</dbReference>
<protein>
    <submittedName>
        <fullName evidence="2">Uncharacterized protein</fullName>
    </submittedName>
</protein>
<reference evidence="2 3" key="1">
    <citation type="submission" date="2015-04" db="EMBL/GenBank/DDBJ databases">
        <title>Complete genome sequence of Schizopora paradoxa KUC8140, a cosmopolitan wood degrader in East Asia.</title>
        <authorList>
            <consortium name="DOE Joint Genome Institute"/>
            <person name="Min B."/>
            <person name="Park H."/>
            <person name="Jang Y."/>
            <person name="Kim J.-J."/>
            <person name="Kim K.H."/>
            <person name="Pangilinan J."/>
            <person name="Lipzen A."/>
            <person name="Riley R."/>
            <person name="Grigoriev I.V."/>
            <person name="Spatafora J.W."/>
            <person name="Choi I.-G."/>
        </authorList>
    </citation>
    <scope>NUCLEOTIDE SEQUENCE [LARGE SCALE GENOMIC DNA]</scope>
    <source>
        <strain evidence="2 3">KUC8140</strain>
    </source>
</reference>
<dbReference type="InParanoid" id="A0A0H2R058"/>
<feature type="compositionally biased region" description="Acidic residues" evidence="1">
    <location>
        <begin position="512"/>
        <end position="533"/>
    </location>
</feature>
<organism evidence="2 3">
    <name type="scientific">Schizopora paradoxa</name>
    <dbReference type="NCBI Taxonomy" id="27342"/>
    <lineage>
        <taxon>Eukaryota</taxon>
        <taxon>Fungi</taxon>
        <taxon>Dikarya</taxon>
        <taxon>Basidiomycota</taxon>
        <taxon>Agaricomycotina</taxon>
        <taxon>Agaricomycetes</taxon>
        <taxon>Hymenochaetales</taxon>
        <taxon>Schizoporaceae</taxon>
        <taxon>Schizopora</taxon>
    </lineage>
</organism>
<gene>
    <name evidence="2" type="ORF">SCHPADRAFT_738206</name>
</gene>
<dbReference type="AlphaFoldDB" id="A0A0H2R058"/>
<feature type="region of interest" description="Disordered" evidence="1">
    <location>
        <begin position="506"/>
        <end position="533"/>
    </location>
</feature>
<sequence length="533" mass="60990">MKLAQISPEVVEWINIDACISETDPVILWEMENDYGFGVSSLGKNIIWSPETMPLLLEKYFGAPSIDVVLDANGIFEFSQVHNWHLDSWYRLATCMSILGTFAVAPIERKNITNPRQIHVDKILLYLREIDKSANVKRHLKSTILGSDSLMAYCHLMMCALDKEHFPHDPRYADDSVLSSIKNLATGLDVGTENERAMKLFLCTRFASLDRYCKHLLCGATGSYWSPHYLSPEIRRTVNKSVDGGMDFYEDRLYLLRFRFDGGVYIADHQKVKYHLSRILRKHICKGVFIDIMLIEEDMLYWVDLMTPYASGTVPDELNVTGHFPILADFESTNRPVYIANHFDDPTSLSLVTEGDAAIQYEGENGTWQSAERFVVLCLRHDPVDTPASYFPKSQQSGGMDPTGPARWFKFWPEKDAEVLDKCGEMEELVELENFMDDFSASTDPSDTRGQRKDKFYSAVKTTDPVLDDCDWFWGGPEWDVRCIESYDPEEDYYFDLEGESKYPRLRRQIIEDDSGSDVEDEGCATGSEESED</sequence>
<evidence type="ECO:0000313" key="2">
    <source>
        <dbReference type="EMBL" id="KLO05069.1"/>
    </source>
</evidence>
<name>A0A0H2R058_9AGAM</name>
<dbReference type="Proteomes" id="UP000053477">
    <property type="component" value="Unassembled WGS sequence"/>
</dbReference>
<keyword evidence="3" id="KW-1185">Reference proteome</keyword>
<proteinExistence type="predicted"/>